<dbReference type="Proteomes" id="UP000005744">
    <property type="component" value="Unassembled WGS sequence"/>
</dbReference>
<evidence type="ECO:0000313" key="3">
    <source>
        <dbReference type="Proteomes" id="UP000005744"/>
    </source>
</evidence>
<dbReference type="STRING" id="395493.BegalDRAFT_3499"/>
<reference evidence="2 3" key="1">
    <citation type="submission" date="2011-11" db="EMBL/GenBank/DDBJ databases">
        <title>Improved High-Quality Draft sequence of Beggiatoa alba B18lD.</title>
        <authorList>
            <consortium name="US DOE Joint Genome Institute"/>
            <person name="Lucas S."/>
            <person name="Han J."/>
            <person name="Lapidus A."/>
            <person name="Cheng J.-F."/>
            <person name="Goodwin L."/>
            <person name="Pitluck S."/>
            <person name="Peters L."/>
            <person name="Mikhailova N."/>
            <person name="Held B."/>
            <person name="Detter J.C."/>
            <person name="Han C."/>
            <person name="Tapia R."/>
            <person name="Land M."/>
            <person name="Hauser L."/>
            <person name="Kyrpides N."/>
            <person name="Ivanova N."/>
            <person name="Pagani I."/>
            <person name="Samuel K."/>
            <person name="Teske A."/>
            <person name="Mueller J."/>
            <person name="Woyke T."/>
        </authorList>
    </citation>
    <scope>NUCLEOTIDE SEQUENCE [LARGE SCALE GENOMIC DNA]</scope>
    <source>
        <strain evidence="2 3">B18LD</strain>
    </source>
</reference>
<proteinExistence type="predicted"/>
<sequence>MLMPTFDELAQLRYQAHSVGLVSAQKTHTPLSGLYASVFRGQGMDFDEVREYRYGDEIRHIDWRVTARARKPYLKTYREERERHVLFCVDMSTMMQFGTRGTFKHVQAARVAALLGWSAQGHGDSVGGLIVSDAEPRFYRPNHAQRAFWHFLKGLSEPCPAPAALPSESPLQQALTVLQRQQQTGALLFIIADLHLLNSQKLAQALRALRQRHELVLINIDDIADYQLPAIGRVYFTAPDGQEVLIDTDNPAGCSAYQQSWEQQRAELQALSRQLQIDFFSLRTDEAVYQGVFNGLRQRAQRQQAHL</sequence>
<keyword evidence="3" id="KW-1185">Reference proteome</keyword>
<feature type="domain" description="DUF58" evidence="1">
    <location>
        <begin position="48"/>
        <end position="266"/>
    </location>
</feature>
<accession>I3CL16</accession>
<dbReference type="PANTHER" id="PTHR33608">
    <property type="entry name" value="BLL2464 PROTEIN"/>
    <property type="match status" value="1"/>
</dbReference>
<dbReference type="HOGENOM" id="CLU_054927_1_0_6"/>
<evidence type="ECO:0000259" key="1">
    <source>
        <dbReference type="Pfam" id="PF01882"/>
    </source>
</evidence>
<dbReference type="EMBL" id="JH600070">
    <property type="protein sequence ID" value="EIJ44309.1"/>
    <property type="molecule type" value="Genomic_DNA"/>
</dbReference>
<dbReference type="PANTHER" id="PTHR33608:SF12">
    <property type="entry name" value="DUF58 DOMAIN-CONTAINING PROTEIN"/>
    <property type="match status" value="1"/>
</dbReference>
<dbReference type="InterPro" id="IPR002881">
    <property type="entry name" value="DUF58"/>
</dbReference>
<evidence type="ECO:0000313" key="2">
    <source>
        <dbReference type="EMBL" id="EIJ44309.1"/>
    </source>
</evidence>
<organism evidence="2 3">
    <name type="scientific">Beggiatoa alba B18LD</name>
    <dbReference type="NCBI Taxonomy" id="395493"/>
    <lineage>
        <taxon>Bacteria</taxon>
        <taxon>Pseudomonadati</taxon>
        <taxon>Pseudomonadota</taxon>
        <taxon>Gammaproteobacteria</taxon>
        <taxon>Thiotrichales</taxon>
        <taxon>Thiotrichaceae</taxon>
        <taxon>Beggiatoa</taxon>
    </lineage>
</organism>
<name>I3CL16_9GAMM</name>
<dbReference type="eggNOG" id="COG1721">
    <property type="taxonomic scope" value="Bacteria"/>
</dbReference>
<dbReference type="OrthoDB" id="9776116at2"/>
<dbReference type="Pfam" id="PF01882">
    <property type="entry name" value="DUF58"/>
    <property type="match status" value="1"/>
</dbReference>
<gene>
    <name evidence="2" type="ORF">BegalDRAFT_3499</name>
</gene>
<dbReference type="RefSeq" id="WP_002692261.1">
    <property type="nucleotide sequence ID" value="NZ_JH600070.1"/>
</dbReference>
<dbReference type="AlphaFoldDB" id="I3CL16"/>
<protein>
    <recommendedName>
        <fullName evidence="1">DUF58 domain-containing protein</fullName>
    </recommendedName>
</protein>